<organism evidence="1 2">
    <name type="scientific">Scophthalmus maximus</name>
    <name type="common">Turbot</name>
    <name type="synonym">Psetta maxima</name>
    <dbReference type="NCBI Taxonomy" id="52904"/>
    <lineage>
        <taxon>Eukaryota</taxon>
        <taxon>Metazoa</taxon>
        <taxon>Chordata</taxon>
        <taxon>Craniata</taxon>
        <taxon>Vertebrata</taxon>
        <taxon>Euteleostomi</taxon>
        <taxon>Actinopterygii</taxon>
        <taxon>Neopterygii</taxon>
        <taxon>Teleostei</taxon>
        <taxon>Neoteleostei</taxon>
        <taxon>Acanthomorphata</taxon>
        <taxon>Carangaria</taxon>
        <taxon>Pleuronectiformes</taxon>
        <taxon>Pleuronectoidei</taxon>
        <taxon>Scophthalmidae</taxon>
        <taxon>Scophthalmus</taxon>
    </lineage>
</organism>
<protein>
    <submittedName>
        <fullName evidence="1">Uncharacterized protein</fullName>
    </submittedName>
</protein>
<accession>A0A2U9C3Z4</accession>
<sequence length="63" mass="7160">DNKEQQALQIIQGKVRLRHRPCQKPNPAALSSLIWKRGTVDKSLGTESKLTHLMGSFYLPNIF</sequence>
<dbReference type="AlphaFoldDB" id="A0A2U9C3Z4"/>
<name>A0A2U9C3Z4_SCOMX</name>
<reference evidence="1 2" key="1">
    <citation type="submission" date="2017-12" db="EMBL/GenBank/DDBJ databases">
        <title>Integrating genomic resources of turbot (Scophthalmus maximus) in depth evaluation of genetic and physical mapping variation across individuals.</title>
        <authorList>
            <person name="Martinez P."/>
        </authorList>
    </citation>
    <scope>NUCLEOTIDE SEQUENCE [LARGE SCALE GENOMIC DNA]</scope>
</reference>
<proteinExistence type="predicted"/>
<keyword evidence="2" id="KW-1185">Reference proteome</keyword>
<dbReference type="Proteomes" id="UP000246464">
    <property type="component" value="Chromosome 12"/>
</dbReference>
<gene>
    <name evidence="1" type="ORF">SMAX5B_022470</name>
</gene>
<evidence type="ECO:0000313" key="2">
    <source>
        <dbReference type="Proteomes" id="UP000246464"/>
    </source>
</evidence>
<feature type="non-terminal residue" evidence="1">
    <location>
        <position position="1"/>
    </location>
</feature>
<evidence type="ECO:0000313" key="1">
    <source>
        <dbReference type="EMBL" id="AWP10813.1"/>
    </source>
</evidence>
<dbReference type="EMBL" id="CP026254">
    <property type="protein sequence ID" value="AWP10813.1"/>
    <property type="molecule type" value="Genomic_DNA"/>
</dbReference>